<evidence type="ECO:0000256" key="4">
    <source>
        <dbReference type="ARBA" id="ARBA00022490"/>
    </source>
</evidence>
<feature type="domain" description="Survival protein SurE-like phosphatase/nucleotidase" evidence="8">
    <location>
        <begin position="7"/>
        <end position="211"/>
    </location>
</feature>
<dbReference type="Proteomes" id="UP000242415">
    <property type="component" value="Unassembled WGS sequence"/>
</dbReference>
<dbReference type="STRING" id="405436.SAMN05444365_10938"/>
<proteinExistence type="inferred from homology"/>
<gene>
    <name evidence="9" type="ORF">SAMN05444365_10938</name>
</gene>
<dbReference type="PANTHER" id="PTHR30457">
    <property type="entry name" value="5'-NUCLEOTIDASE SURE"/>
    <property type="match status" value="1"/>
</dbReference>
<keyword evidence="5" id="KW-0479">Metal-binding</keyword>
<evidence type="ECO:0000256" key="1">
    <source>
        <dbReference type="ARBA" id="ARBA00000815"/>
    </source>
</evidence>
<comment type="catalytic activity">
    <reaction evidence="1">
        <text>a ribonucleoside 5'-phosphate + H2O = a ribonucleoside + phosphate</text>
        <dbReference type="Rhea" id="RHEA:12484"/>
        <dbReference type="ChEBI" id="CHEBI:15377"/>
        <dbReference type="ChEBI" id="CHEBI:18254"/>
        <dbReference type="ChEBI" id="CHEBI:43474"/>
        <dbReference type="ChEBI" id="CHEBI:58043"/>
        <dbReference type="EC" id="3.1.3.5"/>
    </reaction>
</comment>
<dbReference type="SUPFAM" id="SSF64167">
    <property type="entry name" value="SurE-like"/>
    <property type="match status" value="1"/>
</dbReference>
<dbReference type="OrthoDB" id="9780815at2"/>
<evidence type="ECO:0000313" key="10">
    <source>
        <dbReference type="Proteomes" id="UP000242415"/>
    </source>
</evidence>
<sequence>MNRSTRVLITNDDGIGAPGIRYLARAAVEHGLDVVVAAPATEASGMSAAMTAVTREGRVGVRPQELADLTGTPAYGVDASPAYIVVLASLGAFGPPPELVLSGINRGANAGHAVLHSGTVGAALTAAGRGYRAMAVSLDVVSPAAAHLGGALAAIAALDSADDDVRHWSTAAGVARDLIPALLAAPARTVLNLNVPDVAAAEVRGVRRAALADFGQVEMAIAEAGEGYLRTSIEENGARLTPGTDLALLADGYAAVTPLRPVDEAAEVELAVPSVTAYAGQG</sequence>
<dbReference type="Pfam" id="PF01975">
    <property type="entry name" value="SurE"/>
    <property type="match status" value="1"/>
</dbReference>
<dbReference type="AlphaFoldDB" id="A0A1H3RT77"/>
<dbReference type="EC" id="3.1.3.5" evidence="3"/>
<dbReference type="InterPro" id="IPR036523">
    <property type="entry name" value="SurE-like_sf"/>
</dbReference>
<evidence type="ECO:0000256" key="5">
    <source>
        <dbReference type="ARBA" id="ARBA00022723"/>
    </source>
</evidence>
<accession>A0A1H3RT77</accession>
<evidence type="ECO:0000313" key="9">
    <source>
        <dbReference type="EMBL" id="SDZ28488.1"/>
    </source>
</evidence>
<reference evidence="10" key="1">
    <citation type="submission" date="2016-10" db="EMBL/GenBank/DDBJ databases">
        <authorList>
            <person name="Varghese N."/>
            <person name="Submissions S."/>
        </authorList>
    </citation>
    <scope>NUCLEOTIDE SEQUENCE [LARGE SCALE GENOMIC DNA]</scope>
    <source>
        <strain evidence="10">DSM 45245</strain>
    </source>
</reference>
<organism evidence="9 10">
    <name type="scientific">Micromonospora pattaloongensis</name>
    <dbReference type="NCBI Taxonomy" id="405436"/>
    <lineage>
        <taxon>Bacteria</taxon>
        <taxon>Bacillati</taxon>
        <taxon>Actinomycetota</taxon>
        <taxon>Actinomycetes</taxon>
        <taxon>Micromonosporales</taxon>
        <taxon>Micromonosporaceae</taxon>
        <taxon>Micromonospora</taxon>
    </lineage>
</organism>
<keyword evidence="7" id="KW-0378">Hydrolase</keyword>
<dbReference type="GO" id="GO:0008253">
    <property type="term" value="F:5'-nucleotidase activity"/>
    <property type="evidence" value="ECO:0007669"/>
    <property type="project" value="UniProtKB-EC"/>
</dbReference>
<dbReference type="RefSeq" id="WP_091560019.1">
    <property type="nucleotide sequence ID" value="NZ_FNPH01000009.1"/>
</dbReference>
<keyword evidence="4" id="KW-0963">Cytoplasm</keyword>
<dbReference type="GO" id="GO:0008254">
    <property type="term" value="F:3'-nucleotidase activity"/>
    <property type="evidence" value="ECO:0007669"/>
    <property type="project" value="TreeGrafter"/>
</dbReference>
<comment type="similarity">
    <text evidence="2">Belongs to the SurE nucleotidase family.</text>
</comment>
<dbReference type="GO" id="GO:0046872">
    <property type="term" value="F:metal ion binding"/>
    <property type="evidence" value="ECO:0007669"/>
    <property type="project" value="UniProtKB-KW"/>
</dbReference>
<keyword evidence="10" id="KW-1185">Reference proteome</keyword>
<protein>
    <recommendedName>
        <fullName evidence="3">5'-nucleotidase</fullName>
        <ecNumber evidence="3">3.1.3.5</ecNumber>
    </recommendedName>
</protein>
<evidence type="ECO:0000256" key="6">
    <source>
        <dbReference type="ARBA" id="ARBA00022741"/>
    </source>
</evidence>
<evidence type="ECO:0000256" key="3">
    <source>
        <dbReference type="ARBA" id="ARBA00012643"/>
    </source>
</evidence>
<dbReference type="Gene3D" id="3.40.1210.10">
    <property type="entry name" value="Survival protein SurE-like phosphatase/nucleotidase"/>
    <property type="match status" value="1"/>
</dbReference>
<dbReference type="GO" id="GO:0000166">
    <property type="term" value="F:nucleotide binding"/>
    <property type="evidence" value="ECO:0007669"/>
    <property type="project" value="UniProtKB-KW"/>
</dbReference>
<dbReference type="GO" id="GO:0004309">
    <property type="term" value="F:exopolyphosphatase activity"/>
    <property type="evidence" value="ECO:0007669"/>
    <property type="project" value="TreeGrafter"/>
</dbReference>
<evidence type="ECO:0000256" key="2">
    <source>
        <dbReference type="ARBA" id="ARBA00011062"/>
    </source>
</evidence>
<dbReference type="PANTHER" id="PTHR30457:SF12">
    <property type="entry name" value="5'_3'-NUCLEOTIDASE SURE"/>
    <property type="match status" value="1"/>
</dbReference>
<evidence type="ECO:0000259" key="8">
    <source>
        <dbReference type="Pfam" id="PF01975"/>
    </source>
</evidence>
<keyword evidence="6" id="KW-0547">Nucleotide-binding</keyword>
<dbReference type="EMBL" id="FNPH01000009">
    <property type="protein sequence ID" value="SDZ28488.1"/>
    <property type="molecule type" value="Genomic_DNA"/>
</dbReference>
<dbReference type="InterPro" id="IPR030048">
    <property type="entry name" value="SurE"/>
</dbReference>
<name>A0A1H3RT77_9ACTN</name>
<evidence type="ECO:0000256" key="7">
    <source>
        <dbReference type="ARBA" id="ARBA00022801"/>
    </source>
</evidence>
<dbReference type="InterPro" id="IPR002828">
    <property type="entry name" value="SurE-like_Pase/nucleotidase"/>
</dbReference>